<keyword evidence="2" id="KW-0645">Protease</keyword>
<feature type="domain" description="D-alanyl-D-alanine carboxypeptidase-like core" evidence="1">
    <location>
        <begin position="22"/>
        <end position="179"/>
    </location>
</feature>
<dbReference type="InterPro" id="IPR003709">
    <property type="entry name" value="VanY-like_core_dom"/>
</dbReference>
<dbReference type="GO" id="GO:0006508">
    <property type="term" value="P:proteolysis"/>
    <property type="evidence" value="ECO:0007669"/>
    <property type="project" value="InterPro"/>
</dbReference>
<evidence type="ECO:0000313" key="3">
    <source>
        <dbReference type="Proteomes" id="UP000287996"/>
    </source>
</evidence>
<keyword evidence="3" id="KW-1185">Reference proteome</keyword>
<gene>
    <name evidence="2" type="ORF">CWI84_01495</name>
</gene>
<keyword evidence="2" id="KW-0378">Hydrolase</keyword>
<protein>
    <submittedName>
        <fullName evidence="2">D-alanyl-D-alanine carboxypeptidase</fullName>
    </submittedName>
</protein>
<dbReference type="SUPFAM" id="SSF55166">
    <property type="entry name" value="Hedgehog/DD-peptidase"/>
    <property type="match status" value="1"/>
</dbReference>
<sequence>MLNFDERYGLATTHLQPVTGDQQLHSAAIEAWQQMQRDAQQQGVELAIASGYRSFQRQAQIWNAKWQGQRTLLDQQGKPLVNEQLSVGEKLAAILHWSALPGLSRHHWGSDFDVYDPRPFADETRQLQLVPSEYVDDNGPCYQAWCWLRQHAKHYGFFFPYARYQGGVASEPWHLSYRAVSVPTLKQLSVADYRQVLAAQPIAGMAIIVEQLPEIFEKYVNNICEDDGWTDIWCGYSSP</sequence>
<dbReference type="InterPro" id="IPR052179">
    <property type="entry name" value="DD-CPase-like"/>
</dbReference>
<dbReference type="OrthoDB" id="9792074at2"/>
<dbReference type="PANTHER" id="PTHR34385:SF1">
    <property type="entry name" value="PEPTIDOGLYCAN L-ALANYL-D-GLUTAMATE ENDOPEPTIDASE CWLK"/>
    <property type="match status" value="1"/>
</dbReference>
<comment type="caution">
    <text evidence="2">The sequence shown here is derived from an EMBL/GenBank/DDBJ whole genome shotgun (WGS) entry which is preliminary data.</text>
</comment>
<dbReference type="EMBL" id="PIQH01000001">
    <property type="protein sequence ID" value="RUO81460.1"/>
    <property type="molecule type" value="Genomic_DNA"/>
</dbReference>
<reference evidence="2 3" key="1">
    <citation type="journal article" date="2011" name="Front. Microbiol.">
        <title>Genomic signatures of strain selection and enhancement in Bacillus atrophaeus var. globigii, a historical biowarfare simulant.</title>
        <authorList>
            <person name="Gibbons H.S."/>
            <person name="Broomall S.M."/>
            <person name="McNew L.A."/>
            <person name="Daligault H."/>
            <person name="Chapman C."/>
            <person name="Bruce D."/>
            <person name="Karavis M."/>
            <person name="Krepps M."/>
            <person name="McGregor P.A."/>
            <person name="Hong C."/>
            <person name="Park K.H."/>
            <person name="Akmal A."/>
            <person name="Feldman A."/>
            <person name="Lin J.S."/>
            <person name="Chang W.E."/>
            <person name="Higgs B.W."/>
            <person name="Demirev P."/>
            <person name="Lindquist J."/>
            <person name="Liem A."/>
            <person name="Fochler E."/>
            <person name="Read T.D."/>
            <person name="Tapia R."/>
            <person name="Johnson S."/>
            <person name="Bishop-Lilly K.A."/>
            <person name="Detter C."/>
            <person name="Han C."/>
            <person name="Sozhamannan S."/>
            <person name="Rosenzweig C.N."/>
            <person name="Skowronski E.W."/>
        </authorList>
    </citation>
    <scope>NUCLEOTIDE SEQUENCE [LARGE SCALE GENOMIC DNA]</scope>
    <source>
        <strain evidence="2 3">CC-PW-9</strain>
    </source>
</reference>
<proteinExistence type="predicted"/>
<dbReference type="AlphaFoldDB" id="A0A432ZU69"/>
<dbReference type="GO" id="GO:0004180">
    <property type="term" value="F:carboxypeptidase activity"/>
    <property type="evidence" value="ECO:0007669"/>
    <property type="project" value="UniProtKB-KW"/>
</dbReference>
<evidence type="ECO:0000259" key="1">
    <source>
        <dbReference type="Pfam" id="PF02557"/>
    </source>
</evidence>
<organism evidence="2 3">
    <name type="scientific">Idiomarina tyrosinivorans</name>
    <dbReference type="NCBI Taxonomy" id="1445662"/>
    <lineage>
        <taxon>Bacteria</taxon>
        <taxon>Pseudomonadati</taxon>
        <taxon>Pseudomonadota</taxon>
        <taxon>Gammaproteobacteria</taxon>
        <taxon>Alteromonadales</taxon>
        <taxon>Idiomarinaceae</taxon>
        <taxon>Idiomarina</taxon>
    </lineage>
</organism>
<dbReference type="Pfam" id="PF02557">
    <property type="entry name" value="VanY"/>
    <property type="match status" value="1"/>
</dbReference>
<dbReference type="Proteomes" id="UP000287996">
    <property type="component" value="Unassembled WGS sequence"/>
</dbReference>
<evidence type="ECO:0000313" key="2">
    <source>
        <dbReference type="EMBL" id="RUO81460.1"/>
    </source>
</evidence>
<keyword evidence="2" id="KW-0121">Carboxypeptidase</keyword>
<dbReference type="RefSeq" id="WP_126840801.1">
    <property type="nucleotide sequence ID" value="NZ_PIQH01000001.1"/>
</dbReference>
<dbReference type="CDD" id="cd14847">
    <property type="entry name" value="DD-carboxypeptidase_like"/>
    <property type="match status" value="1"/>
</dbReference>
<name>A0A432ZU69_9GAMM</name>
<dbReference type="Gene3D" id="3.30.1380.10">
    <property type="match status" value="1"/>
</dbReference>
<dbReference type="InterPro" id="IPR009045">
    <property type="entry name" value="Zn_M74/Hedgehog-like"/>
</dbReference>
<dbReference type="PANTHER" id="PTHR34385">
    <property type="entry name" value="D-ALANYL-D-ALANINE CARBOXYPEPTIDASE"/>
    <property type="match status" value="1"/>
</dbReference>
<accession>A0A432ZU69</accession>